<evidence type="ECO:0000313" key="2">
    <source>
        <dbReference type="Proteomes" id="UP000001260"/>
    </source>
</evidence>
<dbReference type="HOGENOM" id="CLU_1056454_0_0_0"/>
<dbReference type="STRING" id="264202.gene:10544768"/>
<sequence>MRKLIFYFGTFVASLFCGVFLWDNVPCAHKAMQVTANYSVDVFEKSCRIVRKISGFEKLRVFERRFSPEQILTFFPEHAEGKASIELIFVPHTLMHVRFSREDAIRKSMVSQEGEILWNLANGEMVLNTGTWTCSRGFRECLLLKAGKQDVSVMQTLANLGGAASKESLAHALSMKNIRAEKVIRSCQKKKLIFSMGSQIGSHFQQLQPIKGCTTTIQSSPVWLRRPRGSSIVSQQFSEDCISNLAGMVFGNNFLILDKVVVYVPVYKVSLAAADNSVRIEYINAVTGKPFLDI</sequence>
<proteinExistence type="predicted"/>
<gene>
    <name evidence="1" type="ordered locus">CF0932</name>
</gene>
<name>Q252T4_CHLFF</name>
<dbReference type="EMBL" id="AP006861">
    <property type="protein sequence ID" value="BAE81704.1"/>
    <property type="molecule type" value="Genomic_DNA"/>
</dbReference>
<dbReference type="KEGG" id="cfe:BAE81704.1"/>
<keyword evidence="2" id="KW-1185">Reference proteome</keyword>
<dbReference type="RefSeq" id="WP_011458477.1">
    <property type="nucleotide sequence ID" value="NC_007899.1"/>
</dbReference>
<dbReference type="Proteomes" id="UP000001260">
    <property type="component" value="Chromosome"/>
</dbReference>
<reference evidence="1 2" key="1">
    <citation type="journal article" date="2006" name="DNA Res.">
        <title>Genome sequence of the cat pathogen, Chlamydophila felis.</title>
        <authorList>
            <person name="Azuma Y."/>
            <person name="Hirakawa H."/>
            <person name="Yamashita A."/>
            <person name="Cai Y."/>
            <person name="Rahman M.A."/>
            <person name="Suzuki H."/>
            <person name="Mitaku S."/>
            <person name="Toh H."/>
            <person name="Goto S."/>
            <person name="Murakami T."/>
            <person name="Sugi K."/>
            <person name="Hayashi H."/>
            <person name="Fukushi H."/>
            <person name="Hattori M."/>
            <person name="Kuhara S."/>
            <person name="Shirai M."/>
        </authorList>
    </citation>
    <scope>NUCLEOTIDE SEQUENCE [LARGE SCALE GENOMIC DNA]</scope>
    <source>
        <strain evidence="1 2">Fe/C-56</strain>
    </source>
</reference>
<dbReference type="OrthoDB" id="20788at2"/>
<evidence type="ECO:0000313" key="1">
    <source>
        <dbReference type="EMBL" id="BAE81704.1"/>
    </source>
</evidence>
<protein>
    <submittedName>
        <fullName evidence="1">Uncharacterized protein</fullName>
    </submittedName>
</protein>
<organism evidence="1 2">
    <name type="scientific">Chlamydia felis (strain Fe/C-56)</name>
    <name type="common">Chlamydophila felis</name>
    <dbReference type="NCBI Taxonomy" id="264202"/>
    <lineage>
        <taxon>Bacteria</taxon>
        <taxon>Pseudomonadati</taxon>
        <taxon>Chlamydiota</taxon>
        <taxon>Chlamydiia</taxon>
        <taxon>Chlamydiales</taxon>
        <taxon>Chlamydiaceae</taxon>
        <taxon>Chlamydia/Chlamydophila group</taxon>
        <taxon>Chlamydia</taxon>
    </lineage>
</organism>
<dbReference type="AlphaFoldDB" id="Q252T4"/>
<accession>Q252T4</accession>